<dbReference type="PANTHER" id="PTHR47805:SF1">
    <property type="entry name" value="SAGA-ASSOCIATED FACTOR 73"/>
    <property type="match status" value="1"/>
</dbReference>
<feature type="region of interest" description="Disordered" evidence="1">
    <location>
        <begin position="124"/>
        <end position="146"/>
    </location>
</feature>
<gene>
    <name evidence="2" type="ORF">Scaly_0769600</name>
</gene>
<reference evidence="2" key="2">
    <citation type="journal article" date="2024" name="Plant">
        <title>Genomic evolution and insights into agronomic trait innovations of Sesamum species.</title>
        <authorList>
            <person name="Miao H."/>
            <person name="Wang L."/>
            <person name="Qu L."/>
            <person name="Liu H."/>
            <person name="Sun Y."/>
            <person name="Le M."/>
            <person name="Wang Q."/>
            <person name="Wei S."/>
            <person name="Zheng Y."/>
            <person name="Lin W."/>
            <person name="Duan Y."/>
            <person name="Cao H."/>
            <person name="Xiong S."/>
            <person name="Wang X."/>
            <person name="Wei L."/>
            <person name="Li C."/>
            <person name="Ma Q."/>
            <person name="Ju M."/>
            <person name="Zhao R."/>
            <person name="Li G."/>
            <person name="Mu C."/>
            <person name="Tian Q."/>
            <person name="Mei H."/>
            <person name="Zhang T."/>
            <person name="Gao T."/>
            <person name="Zhang H."/>
        </authorList>
    </citation>
    <scope>NUCLEOTIDE SEQUENCE</scope>
    <source>
        <strain evidence="2">KEN8</strain>
    </source>
</reference>
<comment type="caution">
    <text evidence="2">The sequence shown here is derived from an EMBL/GenBank/DDBJ whole genome shotgun (WGS) entry which is preliminary data.</text>
</comment>
<accession>A0AAW2R8M7</accession>
<dbReference type="PANTHER" id="PTHR47805">
    <property type="entry name" value="SAGA-ASSOCIATED FACTOR 73"/>
    <property type="match status" value="1"/>
</dbReference>
<reference evidence="2" key="1">
    <citation type="submission" date="2020-06" db="EMBL/GenBank/DDBJ databases">
        <authorList>
            <person name="Li T."/>
            <person name="Hu X."/>
            <person name="Zhang T."/>
            <person name="Song X."/>
            <person name="Zhang H."/>
            <person name="Dai N."/>
            <person name="Sheng W."/>
            <person name="Hou X."/>
            <person name="Wei L."/>
        </authorList>
    </citation>
    <scope>NUCLEOTIDE SEQUENCE</scope>
    <source>
        <strain evidence="2">KEN8</strain>
        <tissue evidence="2">Leaf</tissue>
    </source>
</reference>
<evidence type="ECO:0000313" key="2">
    <source>
        <dbReference type="EMBL" id="KAL0376520.1"/>
    </source>
</evidence>
<proteinExistence type="predicted"/>
<feature type="compositionally biased region" description="Basic residues" evidence="1">
    <location>
        <begin position="130"/>
        <end position="139"/>
    </location>
</feature>
<dbReference type="PROSITE" id="PS51257">
    <property type="entry name" value="PROKAR_LIPOPROTEIN"/>
    <property type="match status" value="1"/>
</dbReference>
<dbReference type="AlphaFoldDB" id="A0AAW2R8M7"/>
<dbReference type="InterPro" id="IPR037804">
    <property type="entry name" value="SGF73"/>
</dbReference>
<organism evidence="2">
    <name type="scientific">Sesamum calycinum</name>
    <dbReference type="NCBI Taxonomy" id="2727403"/>
    <lineage>
        <taxon>Eukaryota</taxon>
        <taxon>Viridiplantae</taxon>
        <taxon>Streptophyta</taxon>
        <taxon>Embryophyta</taxon>
        <taxon>Tracheophyta</taxon>
        <taxon>Spermatophyta</taxon>
        <taxon>Magnoliopsida</taxon>
        <taxon>eudicotyledons</taxon>
        <taxon>Gunneridae</taxon>
        <taxon>Pentapetalae</taxon>
        <taxon>asterids</taxon>
        <taxon>lamiids</taxon>
        <taxon>Lamiales</taxon>
        <taxon>Pedaliaceae</taxon>
        <taxon>Sesamum</taxon>
    </lineage>
</organism>
<sequence length="415" mass="45694">MTALARLLDAGSISQSATACAKSQKHNLISSFTCKLLFVGLSFLLSSDLETFNFYNLRYNVHILPFPVPALSLALHEEEVGHQKLAAQYIKRELGEADEANLLDEEELCKSLSSRAEISLELDGPAVNKKPPRKERKKLLISQTKKATSLREPKKFESVDSDDIAASESHVNEKIQMSSFAEAKRNMHFSSTEKMNGSRVNPYTINCAEDVTKRASKPLKSGKISKLFIHVLRCALVSLFVLSARTAAESPSNPGTKNFCKPAADILPYAPAPLATKVYYSQRNHHLRRAISYMFFEEPSKESSSEVSNLEILQVNAVPQQTSSPSNCYHEQVANQQRDDHFSHLAQTPDQILAARSDFFVGQSEGFVPSMNMASQHPVNNTLGPHYISNSYSFAGKAGNSLGTLQQGSGSVPVV</sequence>
<evidence type="ECO:0000256" key="1">
    <source>
        <dbReference type="SAM" id="MobiDB-lite"/>
    </source>
</evidence>
<dbReference type="GO" id="GO:0000124">
    <property type="term" value="C:SAGA complex"/>
    <property type="evidence" value="ECO:0007669"/>
    <property type="project" value="InterPro"/>
</dbReference>
<protein>
    <submittedName>
        <fullName evidence="2">Uncharacterized protein</fullName>
    </submittedName>
</protein>
<dbReference type="EMBL" id="JACGWM010000004">
    <property type="protein sequence ID" value="KAL0376520.1"/>
    <property type="molecule type" value="Genomic_DNA"/>
</dbReference>
<name>A0AAW2R8M7_9LAMI</name>